<dbReference type="GO" id="GO:0016787">
    <property type="term" value="F:hydrolase activity"/>
    <property type="evidence" value="ECO:0007669"/>
    <property type="project" value="UniProtKB-KW"/>
</dbReference>
<dbReference type="Pfam" id="PF00135">
    <property type="entry name" value="COesterase"/>
    <property type="match status" value="2"/>
</dbReference>
<evidence type="ECO:0000259" key="1">
    <source>
        <dbReference type="Pfam" id="PF00135"/>
    </source>
</evidence>
<organism evidence="2 3">
    <name type="scientific">Zopfia rhizophila CBS 207.26</name>
    <dbReference type="NCBI Taxonomy" id="1314779"/>
    <lineage>
        <taxon>Eukaryota</taxon>
        <taxon>Fungi</taxon>
        <taxon>Dikarya</taxon>
        <taxon>Ascomycota</taxon>
        <taxon>Pezizomycotina</taxon>
        <taxon>Dothideomycetes</taxon>
        <taxon>Dothideomycetes incertae sedis</taxon>
        <taxon>Zopfiaceae</taxon>
        <taxon>Zopfia</taxon>
    </lineage>
</organism>
<evidence type="ECO:0000313" key="2">
    <source>
        <dbReference type="EMBL" id="KAF2182914.1"/>
    </source>
</evidence>
<dbReference type="Proteomes" id="UP000800200">
    <property type="component" value="Unassembled WGS sequence"/>
</dbReference>
<feature type="domain" description="Carboxylesterase type B" evidence="1">
    <location>
        <begin position="57"/>
        <end position="185"/>
    </location>
</feature>
<dbReference type="PANTHER" id="PTHR11559">
    <property type="entry name" value="CARBOXYLESTERASE"/>
    <property type="match status" value="1"/>
</dbReference>
<dbReference type="EMBL" id="ML994645">
    <property type="protein sequence ID" value="KAF2182914.1"/>
    <property type="molecule type" value="Genomic_DNA"/>
</dbReference>
<dbReference type="OrthoDB" id="408631at2759"/>
<dbReference type="InterPro" id="IPR029058">
    <property type="entry name" value="AB_hydrolase_fold"/>
</dbReference>
<keyword evidence="2" id="KW-0378">Hydrolase</keyword>
<dbReference type="SUPFAM" id="SSF53474">
    <property type="entry name" value="alpha/beta-Hydrolases"/>
    <property type="match status" value="1"/>
</dbReference>
<name>A0A6A6DTJ8_9PEZI</name>
<dbReference type="AlphaFoldDB" id="A0A6A6DTJ8"/>
<sequence>MAGQESGPRENKLGRSAKGQTGRLLCSETLRIIIVSSAEAEEGASDRNKCIIFIAPAFVSIKNGTIVGSYNGEYHQNYFLGIPYAQPPLGSLQFNAPEPVNKAWVTARSASAYGPHCRNSPSMLPVFSQGVTYQRSEDCLALNIVQPSGLKSFSKLPVLVWIHGGGLQDGGSADPRYNMSFVVQESVEMGFLTIGIQANIHAFGRDCSRVTIQGEPSSAISVGHHLLANGGRDEGLFYAAIAESSCPLSSTGFLTLDQQDERYNQVLNAADCQDTEDTLGCLRMTPVDVLDDVFRQLRLYPVIDGSLVPDFPSISHRDGKFAMVPLLIGTNTNEGTAGLHRGVMGLDLVHGLSIATAGDLANELREQLGTVPISPRPGYGSLYGQTTLYIGHFDFNAGRRHAAQIWSRYGVPVYSYRFNIVPAGVSPEILGAAHFQEVAFVFKNFNGLGYAVNPFSSNSTEIEAQRKTLSTLMSLANVSLPWPTYSVGNGTNILFRAGSVTLEADNARSSGIARITQALGELRL</sequence>
<dbReference type="InterPro" id="IPR002018">
    <property type="entry name" value="CarbesteraseB"/>
</dbReference>
<reference evidence="2" key="1">
    <citation type="journal article" date="2020" name="Stud. Mycol.">
        <title>101 Dothideomycetes genomes: a test case for predicting lifestyles and emergence of pathogens.</title>
        <authorList>
            <person name="Haridas S."/>
            <person name="Albert R."/>
            <person name="Binder M."/>
            <person name="Bloem J."/>
            <person name="Labutti K."/>
            <person name="Salamov A."/>
            <person name="Andreopoulos B."/>
            <person name="Baker S."/>
            <person name="Barry K."/>
            <person name="Bills G."/>
            <person name="Bluhm B."/>
            <person name="Cannon C."/>
            <person name="Castanera R."/>
            <person name="Culley D."/>
            <person name="Daum C."/>
            <person name="Ezra D."/>
            <person name="Gonzalez J."/>
            <person name="Henrissat B."/>
            <person name="Kuo A."/>
            <person name="Liang C."/>
            <person name="Lipzen A."/>
            <person name="Lutzoni F."/>
            <person name="Magnuson J."/>
            <person name="Mondo S."/>
            <person name="Nolan M."/>
            <person name="Ohm R."/>
            <person name="Pangilinan J."/>
            <person name="Park H.-J."/>
            <person name="Ramirez L."/>
            <person name="Alfaro M."/>
            <person name="Sun H."/>
            <person name="Tritt A."/>
            <person name="Yoshinaga Y."/>
            <person name="Zwiers L.-H."/>
            <person name="Turgeon B."/>
            <person name="Goodwin S."/>
            <person name="Spatafora J."/>
            <person name="Crous P."/>
            <person name="Grigoriev I."/>
        </authorList>
    </citation>
    <scope>NUCLEOTIDE SEQUENCE</scope>
    <source>
        <strain evidence="2">CBS 207.26</strain>
    </source>
</reference>
<evidence type="ECO:0000313" key="3">
    <source>
        <dbReference type="Proteomes" id="UP000800200"/>
    </source>
</evidence>
<keyword evidence="3" id="KW-1185">Reference proteome</keyword>
<gene>
    <name evidence="2" type="ORF">K469DRAFT_728288</name>
</gene>
<dbReference type="InterPro" id="IPR050309">
    <property type="entry name" value="Type-B_Carboxylest/Lipase"/>
</dbReference>
<feature type="domain" description="Carboxylesterase type B" evidence="1">
    <location>
        <begin position="196"/>
        <end position="469"/>
    </location>
</feature>
<dbReference type="Gene3D" id="3.40.50.1820">
    <property type="entry name" value="alpha/beta hydrolase"/>
    <property type="match status" value="2"/>
</dbReference>
<proteinExistence type="predicted"/>
<protein>
    <submittedName>
        <fullName evidence="2">Alpha/beta-hydrolase</fullName>
    </submittedName>
</protein>
<accession>A0A6A6DTJ8</accession>